<feature type="domain" description="AB hydrolase-1" evidence="4">
    <location>
        <begin position="75"/>
        <end position="349"/>
    </location>
</feature>
<dbReference type="OrthoDB" id="408373at2759"/>
<comment type="similarity">
    <text evidence="2">Belongs to the AB hydrolase superfamily. Epoxide hydrolase family.</text>
</comment>
<evidence type="ECO:0000313" key="7">
    <source>
        <dbReference type="Proteomes" id="UP000663825"/>
    </source>
</evidence>
<dbReference type="GO" id="GO:0004301">
    <property type="term" value="F:epoxide hydrolase activity"/>
    <property type="evidence" value="ECO:0007669"/>
    <property type="project" value="UniProtKB-ARBA"/>
</dbReference>
<dbReference type="InterPro" id="IPR000073">
    <property type="entry name" value="AB_hydrolase_1"/>
</dbReference>
<dbReference type="SUPFAM" id="SSF53474">
    <property type="entry name" value="alpha/beta-Hydrolases"/>
    <property type="match status" value="1"/>
</dbReference>
<keyword evidence="3" id="KW-0472">Membrane</keyword>
<dbReference type="PRINTS" id="PR00111">
    <property type="entry name" value="ABHYDROLASE"/>
</dbReference>
<keyword evidence="8" id="KW-1185">Reference proteome</keyword>
<dbReference type="PANTHER" id="PTHR43329">
    <property type="entry name" value="EPOXIDE HYDROLASE"/>
    <property type="match status" value="1"/>
</dbReference>
<keyword evidence="1" id="KW-0378">Hydrolase</keyword>
<name>A0A817LV90_9BILA</name>
<dbReference type="EMBL" id="CAJNXB010000430">
    <property type="protein sequence ID" value="CAF3051218.1"/>
    <property type="molecule type" value="Genomic_DNA"/>
</dbReference>
<proteinExistence type="inferred from homology"/>
<dbReference type="InterPro" id="IPR029058">
    <property type="entry name" value="AB_hydrolase_fold"/>
</dbReference>
<evidence type="ECO:0000256" key="1">
    <source>
        <dbReference type="ARBA" id="ARBA00022801"/>
    </source>
</evidence>
<keyword evidence="3" id="KW-0812">Transmembrane</keyword>
<evidence type="ECO:0000313" key="8">
    <source>
        <dbReference type="Proteomes" id="UP000663873"/>
    </source>
</evidence>
<comment type="caution">
    <text evidence="5">The sequence shown here is derived from an EMBL/GenBank/DDBJ whole genome shotgun (WGS) entry which is preliminary data.</text>
</comment>
<gene>
    <name evidence="5" type="ORF">TIS948_LOCUS4032</name>
    <name evidence="6" type="ORF">UJA718_LOCUS21817</name>
</gene>
<keyword evidence="3" id="KW-1133">Transmembrane helix</keyword>
<organism evidence="5 7">
    <name type="scientific">Rotaria socialis</name>
    <dbReference type="NCBI Taxonomy" id="392032"/>
    <lineage>
        <taxon>Eukaryota</taxon>
        <taxon>Metazoa</taxon>
        <taxon>Spiralia</taxon>
        <taxon>Gnathifera</taxon>
        <taxon>Rotifera</taxon>
        <taxon>Eurotatoria</taxon>
        <taxon>Bdelloidea</taxon>
        <taxon>Philodinida</taxon>
        <taxon>Philodinidae</taxon>
        <taxon>Rotaria</taxon>
    </lineage>
</organism>
<dbReference type="Proteomes" id="UP000663825">
    <property type="component" value="Unassembled WGS sequence"/>
</dbReference>
<accession>A0A817LV90</accession>
<evidence type="ECO:0000256" key="2">
    <source>
        <dbReference type="ARBA" id="ARBA00038334"/>
    </source>
</evidence>
<dbReference type="EMBL" id="CAJOBP010004346">
    <property type="protein sequence ID" value="CAF4437435.1"/>
    <property type="molecule type" value="Genomic_DNA"/>
</dbReference>
<evidence type="ECO:0000313" key="6">
    <source>
        <dbReference type="EMBL" id="CAF4437435.1"/>
    </source>
</evidence>
<protein>
    <recommendedName>
        <fullName evidence="4">AB hydrolase-1 domain-containing protein</fullName>
    </recommendedName>
</protein>
<dbReference type="Pfam" id="PF00561">
    <property type="entry name" value="Abhydrolase_1"/>
    <property type="match status" value="1"/>
</dbReference>
<sequence length="364" mass="41805">MSTIQYYRLYVLCIFIIITHFNVVVSTLDTVHGIASDQQQPCSILKTQNYRVTSDINYEYIHVKASDNGNTSKTTFLFLHGFPSSLHCWRHQIEYFSKQGYGCIAPNLMGYGKTYSPLDKDEYKIKSMVDHIIALLDHLHLEKVFVVGHDWGSRLANRFTLHHPERTLGLVLISVGYDAPAIFDLDRSLVALTTAFGYLTLGYWKFLNSDDAAAIIETNAESFMDLTFTSNPFQWKTDFAPIGKMQDWVIHGRRTSRASYMTQDDYKIIYQSIVAGMQPKLNWYKAAIANIDWDDVKNINPRINRPVLFIGGTQDYVCIIDAFVGQKNYIADLKVVQLETGHWVMEEKPNEVNRVIDEWTKTIV</sequence>
<evidence type="ECO:0000259" key="4">
    <source>
        <dbReference type="Pfam" id="PF00561"/>
    </source>
</evidence>
<dbReference type="AlphaFoldDB" id="A0A817LV90"/>
<dbReference type="Proteomes" id="UP000663873">
    <property type="component" value="Unassembled WGS sequence"/>
</dbReference>
<reference evidence="5" key="1">
    <citation type="submission" date="2021-02" db="EMBL/GenBank/DDBJ databases">
        <authorList>
            <person name="Nowell W R."/>
        </authorList>
    </citation>
    <scope>NUCLEOTIDE SEQUENCE</scope>
</reference>
<dbReference type="InterPro" id="IPR000639">
    <property type="entry name" value="Epox_hydrolase-like"/>
</dbReference>
<dbReference type="Gene3D" id="3.40.50.1820">
    <property type="entry name" value="alpha/beta hydrolase"/>
    <property type="match status" value="1"/>
</dbReference>
<feature type="transmembrane region" description="Helical" evidence="3">
    <location>
        <begin position="7"/>
        <end position="28"/>
    </location>
</feature>
<dbReference type="PRINTS" id="PR00412">
    <property type="entry name" value="EPOXHYDRLASE"/>
</dbReference>
<evidence type="ECO:0000256" key="3">
    <source>
        <dbReference type="SAM" id="Phobius"/>
    </source>
</evidence>
<evidence type="ECO:0000313" key="5">
    <source>
        <dbReference type="EMBL" id="CAF3051218.1"/>
    </source>
</evidence>